<protein>
    <submittedName>
        <fullName evidence="1">Uncharacterized protein</fullName>
    </submittedName>
</protein>
<name>A0A1Y2I275_9FUNG</name>
<dbReference type="Proteomes" id="UP000193411">
    <property type="component" value="Unassembled WGS sequence"/>
</dbReference>
<dbReference type="AlphaFoldDB" id="A0A1Y2I275"/>
<reference evidence="1 2" key="1">
    <citation type="submission" date="2016-07" db="EMBL/GenBank/DDBJ databases">
        <title>Pervasive Adenine N6-methylation of Active Genes in Fungi.</title>
        <authorList>
            <consortium name="DOE Joint Genome Institute"/>
            <person name="Mondo S.J."/>
            <person name="Dannebaum R.O."/>
            <person name="Kuo R.C."/>
            <person name="Labutti K."/>
            <person name="Haridas S."/>
            <person name="Kuo A."/>
            <person name="Salamov A."/>
            <person name="Ahrendt S.R."/>
            <person name="Lipzen A."/>
            <person name="Sullivan W."/>
            <person name="Andreopoulos W.B."/>
            <person name="Clum A."/>
            <person name="Lindquist E."/>
            <person name="Daum C."/>
            <person name="Ramamoorthy G.K."/>
            <person name="Gryganskyi A."/>
            <person name="Culley D."/>
            <person name="Magnuson J.K."/>
            <person name="James T.Y."/>
            <person name="O'Malley M.A."/>
            <person name="Stajich J.E."/>
            <person name="Spatafora J.W."/>
            <person name="Visel A."/>
            <person name="Grigoriev I.V."/>
        </authorList>
    </citation>
    <scope>NUCLEOTIDE SEQUENCE [LARGE SCALE GENOMIC DNA]</scope>
    <source>
        <strain evidence="1 2">PL171</strain>
    </source>
</reference>
<sequence length="211" mass="22735">MGGSSSFSTSSSFATASSTVITPSSSMPVNVLASDPALRHAILDSNHVFALFAIADAYTADPPLLSAFCTLLSPLLPHLPLSRSPFPILTRGRLLRALFHSVMSTAALDMSAMAVEAALASSAHRNGLYVLSDALHRVCSAAGDAEFYSFGWLAVDEMVKVAEYLKVATFHAINSGWGQWVEPWAVKGWVKIVRHLHDREYVSIIVSFDPN</sequence>
<keyword evidence="2" id="KW-1185">Reference proteome</keyword>
<gene>
    <name evidence="1" type="ORF">BCR44DRAFT_1423906</name>
</gene>
<accession>A0A1Y2I275</accession>
<proteinExistence type="predicted"/>
<dbReference type="EMBL" id="MCFL01000002">
    <property type="protein sequence ID" value="ORZ40849.1"/>
    <property type="molecule type" value="Genomic_DNA"/>
</dbReference>
<organism evidence="1 2">
    <name type="scientific">Catenaria anguillulae PL171</name>
    <dbReference type="NCBI Taxonomy" id="765915"/>
    <lineage>
        <taxon>Eukaryota</taxon>
        <taxon>Fungi</taxon>
        <taxon>Fungi incertae sedis</taxon>
        <taxon>Blastocladiomycota</taxon>
        <taxon>Blastocladiomycetes</taxon>
        <taxon>Blastocladiales</taxon>
        <taxon>Catenariaceae</taxon>
        <taxon>Catenaria</taxon>
    </lineage>
</organism>
<comment type="caution">
    <text evidence="1">The sequence shown here is derived from an EMBL/GenBank/DDBJ whole genome shotgun (WGS) entry which is preliminary data.</text>
</comment>
<evidence type="ECO:0000313" key="2">
    <source>
        <dbReference type="Proteomes" id="UP000193411"/>
    </source>
</evidence>
<evidence type="ECO:0000313" key="1">
    <source>
        <dbReference type="EMBL" id="ORZ40849.1"/>
    </source>
</evidence>